<dbReference type="Pfam" id="PF00106">
    <property type="entry name" value="adh_short"/>
    <property type="match status" value="1"/>
</dbReference>
<dbReference type="SUPFAM" id="SSF51735">
    <property type="entry name" value="NAD(P)-binding Rossmann-fold domains"/>
    <property type="match status" value="1"/>
</dbReference>
<name>A0A8H8R7P6_9HELO</name>
<keyword evidence="2" id="KW-0560">Oxidoreductase</keyword>
<comment type="similarity">
    <text evidence="1">Belongs to the short-chain dehydrogenases/reductases (SDR) family.</text>
</comment>
<keyword evidence="5" id="KW-1185">Reference proteome</keyword>
<dbReference type="OrthoDB" id="1933717at2759"/>
<feature type="domain" description="Ketoreductase" evidence="3">
    <location>
        <begin position="32"/>
        <end position="212"/>
    </location>
</feature>
<evidence type="ECO:0000313" key="4">
    <source>
        <dbReference type="EMBL" id="TVY30075.1"/>
    </source>
</evidence>
<dbReference type="AlphaFoldDB" id="A0A8H8R7P6"/>
<dbReference type="GeneID" id="41982761"/>
<dbReference type="RefSeq" id="XP_031008861.1">
    <property type="nucleotide sequence ID" value="XM_031147539.1"/>
</dbReference>
<dbReference type="InterPro" id="IPR057326">
    <property type="entry name" value="KR_dom"/>
</dbReference>
<dbReference type="Proteomes" id="UP000431533">
    <property type="component" value="Unassembled WGS sequence"/>
</dbReference>
<gene>
    <name evidence="4" type="primary">citE_3</name>
    <name evidence="4" type="ORF">LHYA1_G002563</name>
</gene>
<dbReference type="InterPro" id="IPR036291">
    <property type="entry name" value="NAD(P)-bd_dom_sf"/>
</dbReference>
<evidence type="ECO:0000256" key="1">
    <source>
        <dbReference type="ARBA" id="ARBA00006484"/>
    </source>
</evidence>
<dbReference type="InterPro" id="IPR002347">
    <property type="entry name" value="SDR_fam"/>
</dbReference>
<evidence type="ECO:0000313" key="5">
    <source>
        <dbReference type="Proteomes" id="UP000431533"/>
    </source>
</evidence>
<evidence type="ECO:0000256" key="2">
    <source>
        <dbReference type="ARBA" id="ARBA00023002"/>
    </source>
</evidence>
<dbReference type="GO" id="GO:0016020">
    <property type="term" value="C:membrane"/>
    <property type="evidence" value="ECO:0007669"/>
    <property type="project" value="TreeGrafter"/>
</dbReference>
<dbReference type="Gene3D" id="3.40.50.720">
    <property type="entry name" value="NAD(P)-binding Rossmann-like Domain"/>
    <property type="match status" value="1"/>
</dbReference>
<proteinExistence type="inferred from homology"/>
<organism evidence="4 5">
    <name type="scientific">Lachnellula hyalina</name>
    <dbReference type="NCBI Taxonomy" id="1316788"/>
    <lineage>
        <taxon>Eukaryota</taxon>
        <taxon>Fungi</taxon>
        <taxon>Dikarya</taxon>
        <taxon>Ascomycota</taxon>
        <taxon>Pezizomycotina</taxon>
        <taxon>Leotiomycetes</taxon>
        <taxon>Helotiales</taxon>
        <taxon>Lachnaceae</taxon>
        <taxon>Lachnellula</taxon>
    </lineage>
</organism>
<dbReference type="GO" id="GO:0016491">
    <property type="term" value="F:oxidoreductase activity"/>
    <property type="evidence" value="ECO:0007669"/>
    <property type="project" value="UniProtKB-KW"/>
</dbReference>
<dbReference type="CDD" id="cd05233">
    <property type="entry name" value="SDR_c"/>
    <property type="match status" value="1"/>
</dbReference>
<comment type="caution">
    <text evidence="4">The sequence shown here is derived from an EMBL/GenBank/DDBJ whole genome shotgun (WGS) entry which is preliminary data.</text>
</comment>
<dbReference type="PANTHER" id="PTHR44196">
    <property type="entry name" value="DEHYDROGENASE/REDUCTASE SDR FAMILY MEMBER 7B"/>
    <property type="match status" value="1"/>
</dbReference>
<dbReference type="EMBL" id="QGMH01000011">
    <property type="protein sequence ID" value="TVY30075.1"/>
    <property type="molecule type" value="Genomic_DNA"/>
</dbReference>
<dbReference type="SMART" id="SM00822">
    <property type="entry name" value="PKS_KR"/>
    <property type="match status" value="1"/>
</dbReference>
<dbReference type="PANTHER" id="PTHR44196:SF1">
    <property type="entry name" value="DEHYDROGENASE_REDUCTASE SDR FAMILY MEMBER 7B"/>
    <property type="match status" value="1"/>
</dbReference>
<accession>A0A8H8R7P6</accession>
<sequence>MQPPFPSITPTWHNDVYPAIDPSNSELSQAGKTIVITGAGSGIGRATAVAFAKAGAKRIILIGRTESNLIETQRLFPSQTCASDVFVCSITDEAAVKQAASSIGSWDVLVMNAGHASLGYIITSTLADYWQNYETNVKSVVVLSQAFFPNANPSGAAVYALTSGALALPTKLTAGVSAYLSSKAAQAKIMEYLALENPNLFVCSIHPGMIETKLFQASGAKAEQLPMDTVDLPAHFLVWLSQPKTKFLNGKLVWSNWDVEELCGQSEKIENSTMLTIGYEGWPFAA</sequence>
<evidence type="ECO:0000259" key="3">
    <source>
        <dbReference type="SMART" id="SM00822"/>
    </source>
</evidence>
<reference evidence="4 5" key="1">
    <citation type="submission" date="2018-05" db="EMBL/GenBank/DDBJ databases">
        <title>Genome sequencing and assembly of the regulated plant pathogen Lachnellula willkommii and related sister species for the development of diagnostic species identification markers.</title>
        <authorList>
            <person name="Giroux E."/>
            <person name="Bilodeau G."/>
        </authorList>
    </citation>
    <scope>NUCLEOTIDE SEQUENCE [LARGE SCALE GENOMIC DNA]</scope>
    <source>
        <strain evidence="4 5">CBS 185.66</strain>
    </source>
</reference>
<dbReference type="PRINTS" id="PR00081">
    <property type="entry name" value="GDHRDH"/>
</dbReference>
<protein>
    <submittedName>
        <fullName evidence="4">Short chain dehydrogenase</fullName>
    </submittedName>
</protein>